<name>A0A6N7Z3P6_9PSEU</name>
<evidence type="ECO:0000256" key="1">
    <source>
        <dbReference type="ARBA" id="ARBA00023125"/>
    </source>
</evidence>
<comment type="caution">
    <text evidence="4">The sequence shown here is derived from an EMBL/GenBank/DDBJ whole genome shotgun (WGS) entry which is preliminary data.</text>
</comment>
<evidence type="ECO:0000313" key="4">
    <source>
        <dbReference type="EMBL" id="MTD54724.1"/>
    </source>
</evidence>
<dbReference type="Proteomes" id="UP000440096">
    <property type="component" value="Unassembled WGS sequence"/>
</dbReference>
<proteinExistence type="predicted"/>
<dbReference type="SUPFAM" id="SSF46955">
    <property type="entry name" value="Putative DNA-binding domain"/>
    <property type="match status" value="1"/>
</dbReference>
<dbReference type="PRINTS" id="PR00040">
    <property type="entry name" value="HTHMERR"/>
</dbReference>
<dbReference type="SMART" id="SM00422">
    <property type="entry name" value="HTH_MERR"/>
    <property type="match status" value="1"/>
</dbReference>
<dbReference type="InterPro" id="IPR000551">
    <property type="entry name" value="MerR-type_HTH_dom"/>
</dbReference>
<dbReference type="PANTHER" id="PTHR30204">
    <property type="entry name" value="REDOX-CYCLING DRUG-SENSING TRANSCRIPTIONAL ACTIVATOR SOXR"/>
    <property type="match status" value="1"/>
</dbReference>
<dbReference type="Gene3D" id="1.10.1660.10">
    <property type="match status" value="1"/>
</dbReference>
<dbReference type="AlphaFoldDB" id="A0A6N7Z3P6"/>
<keyword evidence="1" id="KW-0238">DNA-binding</keyword>
<accession>A0A6N7Z3P6</accession>
<evidence type="ECO:0000259" key="3">
    <source>
        <dbReference type="PROSITE" id="PS50937"/>
    </source>
</evidence>
<evidence type="ECO:0000313" key="5">
    <source>
        <dbReference type="Proteomes" id="UP000440096"/>
    </source>
</evidence>
<dbReference type="PANTHER" id="PTHR30204:SF93">
    <property type="entry name" value="HTH MERR-TYPE DOMAIN-CONTAINING PROTEIN"/>
    <property type="match status" value="1"/>
</dbReference>
<feature type="compositionally biased region" description="Basic residues" evidence="2">
    <location>
        <begin position="17"/>
        <end position="33"/>
    </location>
</feature>
<feature type="region of interest" description="Disordered" evidence="2">
    <location>
        <begin position="1"/>
        <end position="44"/>
    </location>
</feature>
<sequence length="164" mass="18404">MAGCAPRHGTHPAGRPPGRRPRRRPATRPPRPRHPVDPPQHPGRIGELAARAGVSTRQVRFYEAKELITSVRSPNNYRDYDETALGPVQQIRELLNAGLSTDVIRAILPCLNSPRDPIVFEGVTADTIATLQRERDRLTERIDILTRNRNAVTAYLAELRKRAN</sequence>
<organism evidence="4 5">
    <name type="scientific">Amycolatopsis pithecellobii</name>
    <dbReference type="NCBI Taxonomy" id="664692"/>
    <lineage>
        <taxon>Bacteria</taxon>
        <taxon>Bacillati</taxon>
        <taxon>Actinomycetota</taxon>
        <taxon>Actinomycetes</taxon>
        <taxon>Pseudonocardiales</taxon>
        <taxon>Pseudonocardiaceae</taxon>
        <taxon>Amycolatopsis</taxon>
    </lineage>
</organism>
<dbReference type="OrthoDB" id="3824912at2"/>
<gene>
    <name evidence="4" type="ORF">GKO32_12140</name>
</gene>
<dbReference type="EMBL" id="WMBA01000014">
    <property type="protein sequence ID" value="MTD54724.1"/>
    <property type="molecule type" value="Genomic_DNA"/>
</dbReference>
<dbReference type="InterPro" id="IPR009061">
    <property type="entry name" value="DNA-bd_dom_put_sf"/>
</dbReference>
<reference evidence="4 5" key="1">
    <citation type="submission" date="2019-11" db="EMBL/GenBank/DDBJ databases">
        <title>Draft genome of Amycolatopsis RM579.</title>
        <authorList>
            <person name="Duangmal K."/>
            <person name="Mingma R."/>
        </authorList>
    </citation>
    <scope>NUCLEOTIDE SEQUENCE [LARGE SCALE GENOMIC DNA]</scope>
    <source>
        <strain evidence="4 5">RM579</strain>
    </source>
</reference>
<dbReference type="CDD" id="cd01282">
    <property type="entry name" value="HTH_MerR-like_sg3"/>
    <property type="match status" value="1"/>
</dbReference>
<keyword evidence="5" id="KW-1185">Reference proteome</keyword>
<dbReference type="PROSITE" id="PS50937">
    <property type="entry name" value="HTH_MERR_2"/>
    <property type="match status" value="1"/>
</dbReference>
<feature type="domain" description="HTH merR-type" evidence="3">
    <location>
        <begin position="44"/>
        <end position="110"/>
    </location>
</feature>
<dbReference type="InterPro" id="IPR047057">
    <property type="entry name" value="MerR_fam"/>
</dbReference>
<dbReference type="GO" id="GO:0003700">
    <property type="term" value="F:DNA-binding transcription factor activity"/>
    <property type="evidence" value="ECO:0007669"/>
    <property type="project" value="InterPro"/>
</dbReference>
<evidence type="ECO:0000256" key="2">
    <source>
        <dbReference type="SAM" id="MobiDB-lite"/>
    </source>
</evidence>
<dbReference type="Pfam" id="PF13411">
    <property type="entry name" value="MerR_1"/>
    <property type="match status" value="1"/>
</dbReference>
<dbReference type="GO" id="GO:0003677">
    <property type="term" value="F:DNA binding"/>
    <property type="evidence" value="ECO:0007669"/>
    <property type="project" value="UniProtKB-KW"/>
</dbReference>
<protein>
    <submittedName>
        <fullName evidence="4">MerR family transcriptional regulator</fullName>
    </submittedName>
</protein>